<dbReference type="AlphaFoldDB" id="A0A396I1W5"/>
<dbReference type="PANTHER" id="PTHR32108">
    <property type="entry name" value="DNA-DIRECTED RNA POLYMERASE SUBUNIT ALPHA"/>
    <property type="match status" value="1"/>
</dbReference>
<dbReference type="Proteomes" id="UP000265566">
    <property type="component" value="Chromosome 4"/>
</dbReference>
<dbReference type="Gramene" id="rna20784">
    <property type="protein sequence ID" value="RHN58831.1"/>
    <property type="gene ID" value="gene20784"/>
</dbReference>
<dbReference type="PANTHER" id="PTHR32108:SF9">
    <property type="entry name" value="REVERSE TRANSCRIPTASE RNASE H-LIKE DOMAIN-CONTAINING PROTEIN"/>
    <property type="match status" value="1"/>
</dbReference>
<feature type="coiled-coil region" evidence="1">
    <location>
        <begin position="5"/>
        <end position="32"/>
    </location>
</feature>
<dbReference type="EMBL" id="PSQE01000004">
    <property type="protein sequence ID" value="RHN58831.1"/>
    <property type="molecule type" value="Genomic_DNA"/>
</dbReference>
<dbReference type="InterPro" id="IPR001969">
    <property type="entry name" value="Aspartic_peptidase_AS"/>
</dbReference>
<dbReference type="GO" id="GO:0004190">
    <property type="term" value="F:aspartic-type endopeptidase activity"/>
    <property type="evidence" value="ECO:0007669"/>
    <property type="project" value="InterPro"/>
</dbReference>
<comment type="caution">
    <text evidence="3">The sequence shown here is derived from an EMBL/GenBank/DDBJ whole genome shotgun (WGS) entry which is preliminary data.</text>
</comment>
<dbReference type="Gene3D" id="2.40.70.10">
    <property type="entry name" value="Acid Proteases"/>
    <property type="match status" value="1"/>
</dbReference>
<name>A0A396I1W5_MEDTR</name>
<dbReference type="PROSITE" id="PS00141">
    <property type="entry name" value="ASP_PROTEASE"/>
    <property type="match status" value="1"/>
</dbReference>
<dbReference type="SUPFAM" id="SSF50630">
    <property type="entry name" value="Acid proteases"/>
    <property type="match status" value="1"/>
</dbReference>
<dbReference type="GO" id="GO:0006508">
    <property type="term" value="P:proteolysis"/>
    <property type="evidence" value="ECO:0007669"/>
    <property type="project" value="InterPro"/>
</dbReference>
<dbReference type="CDD" id="cd00303">
    <property type="entry name" value="retropepsin_like"/>
    <property type="match status" value="1"/>
</dbReference>
<accession>A0A396I1W5</accession>
<dbReference type="InterPro" id="IPR005162">
    <property type="entry name" value="Retrotrans_gag_dom"/>
</dbReference>
<reference evidence="4" key="1">
    <citation type="journal article" date="2018" name="Nat. Plants">
        <title>Whole-genome landscape of Medicago truncatula symbiotic genes.</title>
        <authorList>
            <person name="Pecrix Y."/>
            <person name="Staton S.E."/>
            <person name="Sallet E."/>
            <person name="Lelandais-Briere C."/>
            <person name="Moreau S."/>
            <person name="Carrere S."/>
            <person name="Blein T."/>
            <person name="Jardinaud M.F."/>
            <person name="Latrasse D."/>
            <person name="Zouine M."/>
            <person name="Zahm M."/>
            <person name="Kreplak J."/>
            <person name="Mayjonade B."/>
            <person name="Satge C."/>
            <person name="Perez M."/>
            <person name="Cauet S."/>
            <person name="Marande W."/>
            <person name="Chantry-Darmon C."/>
            <person name="Lopez-Roques C."/>
            <person name="Bouchez O."/>
            <person name="Berard A."/>
            <person name="Debelle F."/>
            <person name="Munos S."/>
            <person name="Bendahmane A."/>
            <person name="Berges H."/>
            <person name="Niebel A."/>
            <person name="Buitink J."/>
            <person name="Frugier F."/>
            <person name="Benhamed M."/>
            <person name="Crespi M."/>
            <person name="Gouzy J."/>
            <person name="Gamas P."/>
        </authorList>
    </citation>
    <scope>NUCLEOTIDE SEQUENCE [LARGE SCALE GENOMIC DNA]</scope>
    <source>
        <strain evidence="4">cv. Jemalong A17</strain>
    </source>
</reference>
<sequence length="1078" mass="118473">MEEENSQLRTELAALKEELAKAHDAMTALLAAQEQPVPVVSTAANVTPTVTTDPRFIMPSGFPYGLPPYYTANTGAGTSGITNSGPISGANLTPVSTALTQAATTVTEPIVNTVPQFVHANAHRESIATTGTMEERMEELAKELRREIKANRGNGDSIKTQDLCLVSKVDVPKKFKVPEFDKYNGLTCPQNHIVKYVRKMGNYKDNDSLMIHYFQDSLMEDAAEWYTSLSKDDVHTFDELAAAFKSHYGFNTRLKPNREFLRSLSQKKEESFREYAQRWRGAAARITPALDEEEMTQTFLKTLKKDYVERMIIAAPNNFSEMVTMGTRLEEAVRDGIIVFEKAESSASTSKRYGNGHHKKKETEVGMVSAGAGQSMATVAPINAAQMPPSYPYMPYSQHPFFPPFYHQYPLPPGQPQVPVNAIAQQMKQQMPVQQQQQQNQQARPTFPPIPMLYAELLPTLLQRGHCTTRQGKPPPDPLPPRFRSDLKCDFHQGALGHDVEGCYALKYIVKKLIDQGKLTFENNVPHVLDNPLLNHAAVNMIEVCEEAPRLDVRNVATPLVPLHIKLCKASLFSHDHAKCLGCLRDPLDCYTVQEDIQSLMNDNLLTVSDVCVIVPVFHDSPIKSVPLKKNAEPLVIRLPGPIPYVSDKAVPYKYNATMMENGVEVPLASFATVSNIAEGTSAALRSGKVRPPLFQKKVATPTIPPVEEATPTVVSPIATDMNQSGKSIEDSNLDEILRIIKRSDYKIVDQLLQTPSKISVLSLLLSSEAHRNTLLKVLEQAYVDHEVTVDRFGGIVGNITACNNLWFSEEELPEVGKSHNLALHISVNCKSDMISNVLVDTGSSLNVMPKTTLDQLSYRGTPLRRGTFLVKAFDGSRKNVLGEIDLPITIGPENFLITFQVMDINASYSCLLGRPWIHDAGAVTSTLHQKLKFIRNGKLVTVHGEEAYLVSQLSSFSCIEAGSAEGTAFQGLTIEGAEPKKAGAAMASLKDAQKVIQEGQTAGWGKVIQLCENKRKEGLGFSPSSKVSSGVFHSAGFVNAISEEATGSGLRPAFVTPGGIARDWDAIDIPSIMHVSE</sequence>
<evidence type="ECO:0000313" key="4">
    <source>
        <dbReference type="Proteomes" id="UP000265566"/>
    </source>
</evidence>
<feature type="domain" description="Retrotransposon gag" evidence="2">
    <location>
        <begin position="214"/>
        <end position="304"/>
    </location>
</feature>
<dbReference type="SUPFAM" id="SSF81995">
    <property type="entry name" value="beta-sandwich domain of Sec23/24"/>
    <property type="match status" value="1"/>
</dbReference>
<gene>
    <name evidence="3" type="ORF">MtrunA17_Chr4g0006661</name>
</gene>
<dbReference type="InterPro" id="IPR021109">
    <property type="entry name" value="Peptidase_aspartic_dom_sf"/>
</dbReference>
<evidence type="ECO:0000256" key="1">
    <source>
        <dbReference type="SAM" id="Coils"/>
    </source>
</evidence>
<organism evidence="3 4">
    <name type="scientific">Medicago truncatula</name>
    <name type="common">Barrel medic</name>
    <name type="synonym">Medicago tribuloides</name>
    <dbReference type="NCBI Taxonomy" id="3880"/>
    <lineage>
        <taxon>Eukaryota</taxon>
        <taxon>Viridiplantae</taxon>
        <taxon>Streptophyta</taxon>
        <taxon>Embryophyta</taxon>
        <taxon>Tracheophyta</taxon>
        <taxon>Spermatophyta</taxon>
        <taxon>Magnoliopsida</taxon>
        <taxon>eudicotyledons</taxon>
        <taxon>Gunneridae</taxon>
        <taxon>Pentapetalae</taxon>
        <taxon>rosids</taxon>
        <taxon>fabids</taxon>
        <taxon>Fabales</taxon>
        <taxon>Fabaceae</taxon>
        <taxon>Papilionoideae</taxon>
        <taxon>50 kb inversion clade</taxon>
        <taxon>NPAAA clade</taxon>
        <taxon>Hologalegina</taxon>
        <taxon>IRL clade</taxon>
        <taxon>Trifolieae</taxon>
        <taxon>Medicago</taxon>
    </lineage>
</organism>
<proteinExistence type="predicted"/>
<protein>
    <submittedName>
        <fullName evidence="3">Putative retrotransposon gag domain, aspartic peptidase domain-containing protein</fullName>
    </submittedName>
</protein>
<keyword evidence="1" id="KW-0175">Coiled coil</keyword>
<evidence type="ECO:0000259" key="2">
    <source>
        <dbReference type="Pfam" id="PF03732"/>
    </source>
</evidence>
<evidence type="ECO:0000313" key="3">
    <source>
        <dbReference type="EMBL" id="RHN58831.1"/>
    </source>
</evidence>
<dbReference type="Pfam" id="PF03732">
    <property type="entry name" value="Retrotrans_gag"/>
    <property type="match status" value="1"/>
</dbReference>